<gene>
    <name evidence="2" type="ORF">NPIL_7431</name>
</gene>
<sequence length="91" mass="10224">MLSNILTGGPTRLSTPKETANKCNNDSTEPTSSSGNRPADEESIIIDTDQDDEYHQDKLNQEICLKFTRVEMNFEIPEGRISILKSSSPWH</sequence>
<protein>
    <submittedName>
        <fullName evidence="2">Uncharacterized protein</fullName>
    </submittedName>
</protein>
<accession>A0A8X6P9E8</accession>
<dbReference type="Proteomes" id="UP000887013">
    <property type="component" value="Unassembled WGS sequence"/>
</dbReference>
<evidence type="ECO:0000313" key="2">
    <source>
        <dbReference type="EMBL" id="GFT57881.1"/>
    </source>
</evidence>
<dbReference type="AlphaFoldDB" id="A0A8X6P9E8"/>
<organism evidence="2 3">
    <name type="scientific">Nephila pilipes</name>
    <name type="common">Giant wood spider</name>
    <name type="synonym">Nephila maculata</name>
    <dbReference type="NCBI Taxonomy" id="299642"/>
    <lineage>
        <taxon>Eukaryota</taxon>
        <taxon>Metazoa</taxon>
        <taxon>Ecdysozoa</taxon>
        <taxon>Arthropoda</taxon>
        <taxon>Chelicerata</taxon>
        <taxon>Arachnida</taxon>
        <taxon>Araneae</taxon>
        <taxon>Araneomorphae</taxon>
        <taxon>Entelegynae</taxon>
        <taxon>Araneoidea</taxon>
        <taxon>Nephilidae</taxon>
        <taxon>Nephila</taxon>
    </lineage>
</organism>
<name>A0A8X6P9E8_NEPPI</name>
<dbReference type="EMBL" id="BMAW01067047">
    <property type="protein sequence ID" value="GFT57881.1"/>
    <property type="molecule type" value="Genomic_DNA"/>
</dbReference>
<feature type="compositionally biased region" description="Acidic residues" evidence="1">
    <location>
        <begin position="41"/>
        <end position="52"/>
    </location>
</feature>
<feature type="compositionally biased region" description="Polar residues" evidence="1">
    <location>
        <begin position="1"/>
        <end position="36"/>
    </location>
</feature>
<comment type="caution">
    <text evidence="2">The sequence shown here is derived from an EMBL/GenBank/DDBJ whole genome shotgun (WGS) entry which is preliminary data.</text>
</comment>
<evidence type="ECO:0000256" key="1">
    <source>
        <dbReference type="SAM" id="MobiDB-lite"/>
    </source>
</evidence>
<evidence type="ECO:0000313" key="3">
    <source>
        <dbReference type="Proteomes" id="UP000887013"/>
    </source>
</evidence>
<feature type="region of interest" description="Disordered" evidence="1">
    <location>
        <begin position="1"/>
        <end position="53"/>
    </location>
</feature>
<keyword evidence="3" id="KW-1185">Reference proteome</keyword>
<reference evidence="2" key="1">
    <citation type="submission" date="2020-08" db="EMBL/GenBank/DDBJ databases">
        <title>Multicomponent nature underlies the extraordinary mechanical properties of spider dragline silk.</title>
        <authorList>
            <person name="Kono N."/>
            <person name="Nakamura H."/>
            <person name="Mori M."/>
            <person name="Yoshida Y."/>
            <person name="Ohtoshi R."/>
            <person name="Malay A.D."/>
            <person name="Moran D.A.P."/>
            <person name="Tomita M."/>
            <person name="Numata K."/>
            <person name="Arakawa K."/>
        </authorList>
    </citation>
    <scope>NUCLEOTIDE SEQUENCE</scope>
</reference>
<proteinExistence type="predicted"/>